<keyword evidence="2" id="KW-0472">Membrane</keyword>
<comment type="caution">
    <text evidence="3">The sequence shown here is derived from an EMBL/GenBank/DDBJ whole genome shotgun (WGS) entry which is preliminary data.</text>
</comment>
<proteinExistence type="predicted"/>
<evidence type="ECO:0000256" key="1">
    <source>
        <dbReference type="SAM" id="MobiDB-lite"/>
    </source>
</evidence>
<keyword evidence="4" id="KW-1185">Reference proteome</keyword>
<feature type="compositionally biased region" description="Basic and acidic residues" evidence="1">
    <location>
        <begin position="1"/>
        <end position="11"/>
    </location>
</feature>
<gene>
    <name evidence="3" type="ORF">KSU1_C0235</name>
</gene>
<dbReference type="AlphaFoldDB" id="I3IJD6"/>
<evidence type="ECO:0000313" key="3">
    <source>
        <dbReference type="EMBL" id="GAB61831.1"/>
    </source>
</evidence>
<protein>
    <submittedName>
        <fullName evidence="3">Uncharacterized protein</fullName>
    </submittedName>
</protein>
<accession>I3IJD6</accession>
<keyword evidence="2" id="KW-1133">Transmembrane helix</keyword>
<dbReference type="STRING" id="247490.KSU1_C0235"/>
<keyword evidence="2" id="KW-0812">Transmembrane</keyword>
<organism evidence="3 4">
    <name type="scientific">Candidatus Jettenia caeni</name>
    <dbReference type="NCBI Taxonomy" id="247490"/>
    <lineage>
        <taxon>Bacteria</taxon>
        <taxon>Pseudomonadati</taxon>
        <taxon>Planctomycetota</taxon>
        <taxon>Candidatus Brocadiia</taxon>
        <taxon>Candidatus Brocadiales</taxon>
        <taxon>Candidatus Brocadiaceae</taxon>
        <taxon>Candidatus Jettenia</taxon>
    </lineage>
</organism>
<reference evidence="3 4" key="1">
    <citation type="journal article" date="2012" name="FEBS Lett.">
        <title>Anammox organism KSU-1 expresses a NirK-type copper-containing nitrite reductase instead of a NirS-type with cytochrome cd1.</title>
        <authorList>
            <person name="Hira D."/>
            <person name="Toh H."/>
            <person name="Migita C.T."/>
            <person name="Okubo H."/>
            <person name="Nishiyama T."/>
            <person name="Hattori M."/>
            <person name="Furukawa K."/>
            <person name="Fujii T."/>
        </authorList>
    </citation>
    <scope>NUCLEOTIDE SEQUENCE [LARGE SCALE GENOMIC DNA]</scope>
</reference>
<sequence>MQDPRFPDHEYTGPYEHTFDSSEDELYQDPHRAQLFQEIDTCIFCGSPIMGCYISLEAKNVYPIHVSCLLSSATLLVNGIGLLVNWLGKRKKKEE</sequence>
<feature type="region of interest" description="Disordered" evidence="1">
    <location>
        <begin position="1"/>
        <end position="23"/>
    </location>
</feature>
<name>I3IJD6_9BACT</name>
<dbReference type="EMBL" id="BAFH01000003">
    <property type="protein sequence ID" value="GAB61831.1"/>
    <property type="molecule type" value="Genomic_DNA"/>
</dbReference>
<evidence type="ECO:0000256" key="2">
    <source>
        <dbReference type="SAM" id="Phobius"/>
    </source>
</evidence>
<evidence type="ECO:0000313" key="4">
    <source>
        <dbReference type="Proteomes" id="UP000002985"/>
    </source>
</evidence>
<feature type="transmembrane region" description="Helical" evidence="2">
    <location>
        <begin position="64"/>
        <end position="87"/>
    </location>
</feature>
<dbReference type="Proteomes" id="UP000002985">
    <property type="component" value="Unassembled WGS sequence"/>
</dbReference>